<evidence type="ECO:0000256" key="3">
    <source>
        <dbReference type="ARBA" id="ARBA00022989"/>
    </source>
</evidence>
<protein>
    <recommendedName>
        <fullName evidence="5">Signal peptidase I</fullName>
        <ecNumber evidence="5">3.4.21.89</ecNumber>
    </recommendedName>
</protein>
<reference evidence="7 8" key="1">
    <citation type="submission" date="2016-09" db="EMBL/GenBank/DDBJ databases">
        <title>Complete genome sequence of microbes from the polar regions.</title>
        <authorList>
            <person name="Liao L."/>
            <person name="Chen B."/>
        </authorList>
    </citation>
    <scope>NUCLEOTIDE SEQUENCE [LARGE SCALE GENOMIC DNA]</scope>
    <source>
        <strain evidence="7 8">ZS314</strain>
    </source>
</reference>
<dbReference type="Proteomes" id="UP000464507">
    <property type="component" value="Chromosome"/>
</dbReference>
<dbReference type="InterPro" id="IPR036286">
    <property type="entry name" value="LexA/Signal_pep-like_sf"/>
</dbReference>
<sequence>MSDVREETGTAPREKGLLHYVGLRLSGALLLLVFALAVIVIVVPRASGSIPLTVLTGSMAPGLPPGTLIVVQPVDVDDLAVGDVITYQIRSGDPAVITHRIIAINAPTTGERTFETKGDNNSDADPDPVGAIQVQGKVWYSVPLVGFANNAVNGENRAWIVPGLATLLIAYAGYMIASGAATAVRKKRAFQPRP</sequence>
<feature type="transmembrane region" description="Helical" evidence="6">
    <location>
        <begin position="21"/>
        <end position="43"/>
    </location>
</feature>
<name>A0A7L5AQJ0_9MICO</name>
<dbReference type="InterPro" id="IPR001733">
    <property type="entry name" value="Peptidase_S26B"/>
</dbReference>
<dbReference type="NCBIfam" id="TIGR02228">
    <property type="entry name" value="sigpep_I_arch"/>
    <property type="match status" value="1"/>
</dbReference>
<dbReference type="CDD" id="cd06530">
    <property type="entry name" value="S26_SPase_I"/>
    <property type="match status" value="1"/>
</dbReference>
<dbReference type="RefSeq" id="WP_236966561.1">
    <property type="nucleotide sequence ID" value="NZ_CP017146.1"/>
</dbReference>
<evidence type="ECO:0000256" key="1">
    <source>
        <dbReference type="ARBA" id="ARBA00004370"/>
    </source>
</evidence>
<gene>
    <name evidence="7" type="ORF">BHD05_14260</name>
</gene>
<dbReference type="AlphaFoldDB" id="A0A7L5AQJ0"/>
<dbReference type="GO" id="GO:0016020">
    <property type="term" value="C:membrane"/>
    <property type="evidence" value="ECO:0007669"/>
    <property type="project" value="UniProtKB-SubCell"/>
</dbReference>
<proteinExistence type="predicted"/>
<evidence type="ECO:0000256" key="4">
    <source>
        <dbReference type="ARBA" id="ARBA00023136"/>
    </source>
</evidence>
<keyword evidence="4 6" id="KW-0472">Membrane</keyword>
<dbReference type="EMBL" id="CP017146">
    <property type="protein sequence ID" value="QHO70639.1"/>
    <property type="molecule type" value="Genomic_DNA"/>
</dbReference>
<dbReference type="InterPro" id="IPR019533">
    <property type="entry name" value="Peptidase_S26"/>
</dbReference>
<dbReference type="SUPFAM" id="SSF51306">
    <property type="entry name" value="LexA/Signal peptidase"/>
    <property type="match status" value="1"/>
</dbReference>
<evidence type="ECO:0000313" key="8">
    <source>
        <dbReference type="Proteomes" id="UP000464507"/>
    </source>
</evidence>
<evidence type="ECO:0000256" key="2">
    <source>
        <dbReference type="ARBA" id="ARBA00022692"/>
    </source>
</evidence>
<dbReference type="GO" id="GO:0006465">
    <property type="term" value="P:signal peptide processing"/>
    <property type="evidence" value="ECO:0007669"/>
    <property type="project" value="UniProtKB-UniRule"/>
</dbReference>
<dbReference type="GO" id="GO:0004252">
    <property type="term" value="F:serine-type endopeptidase activity"/>
    <property type="evidence" value="ECO:0007669"/>
    <property type="project" value="UniProtKB-UniRule"/>
</dbReference>
<dbReference type="PANTHER" id="PTHR10806">
    <property type="entry name" value="SIGNAL PEPTIDASE COMPLEX CATALYTIC SUBUNIT SEC11"/>
    <property type="match status" value="1"/>
</dbReference>
<keyword evidence="2 6" id="KW-0812">Transmembrane</keyword>
<dbReference type="PANTHER" id="PTHR10806:SF6">
    <property type="entry name" value="SIGNAL PEPTIDASE COMPLEX CATALYTIC SUBUNIT SEC11"/>
    <property type="match status" value="1"/>
</dbReference>
<keyword evidence="8" id="KW-1185">Reference proteome</keyword>
<evidence type="ECO:0000313" key="7">
    <source>
        <dbReference type="EMBL" id="QHO70639.1"/>
    </source>
</evidence>
<evidence type="ECO:0000256" key="6">
    <source>
        <dbReference type="SAM" id="Phobius"/>
    </source>
</evidence>
<dbReference type="KEGG" id="mant:BHD05_14260"/>
<comment type="subcellular location">
    <subcellularLocation>
        <location evidence="1">Membrane</location>
    </subcellularLocation>
</comment>
<evidence type="ECO:0000256" key="5">
    <source>
        <dbReference type="NCBIfam" id="TIGR02228"/>
    </source>
</evidence>
<organism evidence="7 8">
    <name type="scientific">Marisediminicola antarctica</name>
    <dbReference type="NCBI Taxonomy" id="674079"/>
    <lineage>
        <taxon>Bacteria</taxon>
        <taxon>Bacillati</taxon>
        <taxon>Actinomycetota</taxon>
        <taxon>Actinomycetes</taxon>
        <taxon>Micrococcales</taxon>
        <taxon>Microbacteriaceae</taxon>
        <taxon>Marisediminicola</taxon>
    </lineage>
</organism>
<feature type="transmembrane region" description="Helical" evidence="6">
    <location>
        <begin position="159"/>
        <end position="184"/>
    </location>
</feature>
<accession>A0A7L5AQJ0</accession>
<dbReference type="EC" id="3.4.21.89" evidence="5"/>
<keyword evidence="3 6" id="KW-1133">Transmembrane helix</keyword>
<dbReference type="GO" id="GO:0009003">
    <property type="term" value="F:signal peptidase activity"/>
    <property type="evidence" value="ECO:0007669"/>
    <property type="project" value="UniProtKB-EC"/>
</dbReference>